<dbReference type="EMBL" id="VJMJ01000009">
    <property type="protein sequence ID" value="KAF0744277.1"/>
    <property type="molecule type" value="Genomic_DNA"/>
</dbReference>
<comment type="caution">
    <text evidence="2">The sequence shown here is derived from an EMBL/GenBank/DDBJ whole genome shotgun (WGS) entry which is preliminary data.</text>
</comment>
<name>A0A6G0XUW8_9STRA</name>
<organism evidence="2 3">
    <name type="scientific">Aphanomyces euteiches</name>
    <dbReference type="NCBI Taxonomy" id="100861"/>
    <lineage>
        <taxon>Eukaryota</taxon>
        <taxon>Sar</taxon>
        <taxon>Stramenopiles</taxon>
        <taxon>Oomycota</taxon>
        <taxon>Saprolegniomycetes</taxon>
        <taxon>Saprolegniales</taxon>
        <taxon>Verrucalvaceae</taxon>
        <taxon>Aphanomyces</taxon>
    </lineage>
</organism>
<keyword evidence="3" id="KW-1185">Reference proteome</keyword>
<dbReference type="AlphaFoldDB" id="A0A6G0XUW8"/>
<protein>
    <recommendedName>
        <fullName evidence="4">PX domain-containing protein</fullName>
    </recommendedName>
</protein>
<dbReference type="Proteomes" id="UP000481153">
    <property type="component" value="Unassembled WGS sequence"/>
</dbReference>
<proteinExistence type="predicted"/>
<reference evidence="2 3" key="1">
    <citation type="submission" date="2019-07" db="EMBL/GenBank/DDBJ databases">
        <title>Genomics analysis of Aphanomyces spp. identifies a new class of oomycete effector associated with host adaptation.</title>
        <authorList>
            <person name="Gaulin E."/>
        </authorList>
    </citation>
    <scope>NUCLEOTIDE SEQUENCE [LARGE SCALE GENOMIC DNA]</scope>
    <source>
        <strain evidence="2 3">ATCC 201684</strain>
    </source>
</reference>
<feature type="region of interest" description="Disordered" evidence="1">
    <location>
        <begin position="224"/>
        <end position="246"/>
    </location>
</feature>
<feature type="compositionally biased region" description="Basic and acidic residues" evidence="1">
    <location>
        <begin position="28"/>
        <end position="43"/>
    </location>
</feature>
<gene>
    <name evidence="2" type="ORF">Ae201684_000766</name>
</gene>
<evidence type="ECO:0000313" key="3">
    <source>
        <dbReference type="Proteomes" id="UP000481153"/>
    </source>
</evidence>
<accession>A0A6G0XUW8</accession>
<sequence length="332" mass="37179">MIAVAESRTKHSLPAMQNSIPVNLPKPTLEEPPVRVPRAREPRPKKDSNVFVKITASVIKSKVPSLFATTGSTVHVIEVRNKVTNNSFKIGKTFADFDLIVKEMQSTVGDKHHCDNSHCKGFISGVKEIMPPRSLISRTADVVRFREESFQNLLDFWFRFINTSRQSTCQVALAGIPNLIIVFLFDRAKMNKRRFWIPPQRSHRGKRLPRAMIEEALRLAEEERLKAAEPSSDPLSSPPSSPVAAEGVAESAVIESILRRNGSGVVDVDAEDAKEDLGAQVANMMQSMRILLDQVEDPEQLANIEAEMQEILRHQRSAVEDMAREASYKSDN</sequence>
<evidence type="ECO:0008006" key="4">
    <source>
        <dbReference type="Google" id="ProtNLM"/>
    </source>
</evidence>
<evidence type="ECO:0000313" key="2">
    <source>
        <dbReference type="EMBL" id="KAF0744277.1"/>
    </source>
</evidence>
<dbReference type="VEuPathDB" id="FungiDB:AeMF1_000714"/>
<evidence type="ECO:0000256" key="1">
    <source>
        <dbReference type="SAM" id="MobiDB-lite"/>
    </source>
</evidence>
<feature type="region of interest" description="Disordered" evidence="1">
    <location>
        <begin position="1"/>
        <end position="43"/>
    </location>
</feature>